<protein>
    <recommendedName>
        <fullName evidence="4">Protein kinase domain-containing protein</fullName>
    </recommendedName>
</protein>
<feature type="compositionally biased region" description="Basic and acidic residues" evidence="1">
    <location>
        <begin position="768"/>
        <end position="783"/>
    </location>
</feature>
<feature type="region of interest" description="Disordered" evidence="1">
    <location>
        <begin position="764"/>
        <end position="783"/>
    </location>
</feature>
<feature type="compositionally biased region" description="Polar residues" evidence="1">
    <location>
        <begin position="736"/>
        <end position="756"/>
    </location>
</feature>
<feature type="region of interest" description="Disordered" evidence="1">
    <location>
        <begin position="216"/>
        <end position="278"/>
    </location>
</feature>
<reference evidence="2 3" key="1">
    <citation type="journal article" date="2019" name="Sci. Rep.">
        <title>Nanopore sequencing improves the draft genome of the human pathogenic amoeba Naegleria fowleri.</title>
        <authorList>
            <person name="Liechti N."/>
            <person name="Schurch N."/>
            <person name="Bruggmann R."/>
            <person name="Wittwer M."/>
        </authorList>
    </citation>
    <scope>NUCLEOTIDE SEQUENCE [LARGE SCALE GENOMIC DNA]</scope>
    <source>
        <strain evidence="2 3">ATCC 30894</strain>
    </source>
</reference>
<dbReference type="OrthoDB" id="10399946at2759"/>
<dbReference type="RefSeq" id="XP_044560224.1">
    <property type="nucleotide sequence ID" value="XM_044709037.1"/>
</dbReference>
<accession>A0A6A5BMH2</accession>
<comment type="caution">
    <text evidence="2">The sequence shown here is derived from an EMBL/GenBank/DDBJ whole genome shotgun (WGS) entry which is preliminary data.</text>
</comment>
<dbReference type="Gene3D" id="2.60.120.920">
    <property type="match status" value="1"/>
</dbReference>
<dbReference type="OMA" id="CFDDSID"/>
<evidence type="ECO:0000313" key="2">
    <source>
        <dbReference type="EMBL" id="KAF0975511.1"/>
    </source>
</evidence>
<evidence type="ECO:0000313" key="3">
    <source>
        <dbReference type="Proteomes" id="UP000444721"/>
    </source>
</evidence>
<dbReference type="VEuPathDB" id="AmoebaDB:FDP41_005505"/>
<gene>
    <name evidence="2" type="ORF">FDP41_005505</name>
</gene>
<feature type="region of interest" description="Disordered" evidence="1">
    <location>
        <begin position="182"/>
        <end position="204"/>
    </location>
</feature>
<evidence type="ECO:0008006" key="4">
    <source>
        <dbReference type="Google" id="ProtNLM"/>
    </source>
</evidence>
<dbReference type="InterPro" id="IPR043136">
    <property type="entry name" value="B30.2/SPRY_sf"/>
</dbReference>
<dbReference type="VEuPathDB" id="AmoebaDB:NF0116690"/>
<name>A0A6A5BMH2_NAEFO</name>
<dbReference type="GeneID" id="68112723"/>
<sequence>MIEKPRTSGDSSQQQPLFNHIPHSYRLHFAYFSNVSSSQKDISSSCMDSSPPPKHESHHYSTLVLASSSHTTTTTTTLNSVTSSVHSPQQQSSYESISSSWMMTSSPSSANFLLSSKLNPKLIPYKSFHIEDRKELNHSLNHSLVDDASTTNSTTLNSNHHGGDDGNGLSLYEYTLHSITHRMSHHSQQQQQQQHSQQHQHHSDIAATSTFKQHFSNNTIPSISPTTIASHHHGTTPSSLHTTSTTTPMTPPPPPHYLSHHYSVSPVQSPASESHLNTSTSFSDFEDLVLMQKRNEEILDDDLMEDDEDLTSDSEDEDNIEYCVARYIHFGENSETLIQSVLNNEGELKKKFVELLSLSYHVNIAQLYDLYLVVDESSNPFKITGLLYTMEYIPSSIKLTELLLSPTVSTSTNSTIASTVSTSTQQSSCQKSVMHSMNHTFMENACVTPDCAVHIFNQFLEVLMMFHSKNKVFPNKFMTSHLLENNMFIRGNVSSELQKHVGIYLNVESYLLSILNQSVVVVEQDIESGKMENIWNAGYLLFKLIVQKDCPKLTMGSIDEEKTNSILEENCSDRRIVSLVMNILTNDTSKRPQSVSEILYSPWLLRFKKFRLFTDMKQRQQLIESMNHQIQFHERMKTTMNQLLTPLLSSRHLTADHQENETGNVVNGGLNITATTTALTNLDSNRIMNGSASAARHPRKGTLTAVNQKKRMSLKLYYSTVSAELNQHQHEEAHQTRNGAASPTSSPLTRKNSSKSNLMVGMFKHQKSKTEVSKPSRDPKENVNVDEYYQLMLKQQKQSFKFDTSVKHNYFGVTNNQKTVTLLQNKMFGSDYYTIRCEQKITPLNNEIQIKIDKVNADNEIVVGIISKDYDHKISTRSGILGSKKLPNSYGLNFVSGQVGHNDQWNKFAKSKLLRDKAIVVLNFNFDKRSLNVKMILDDAISDLGTCFDDSIDIKIEWYFAVSLYREKTALTIV</sequence>
<dbReference type="VEuPathDB" id="AmoebaDB:NfTy_066780"/>
<dbReference type="Proteomes" id="UP000444721">
    <property type="component" value="Unassembled WGS sequence"/>
</dbReference>
<organism evidence="2 3">
    <name type="scientific">Naegleria fowleri</name>
    <name type="common">Brain eating amoeba</name>
    <dbReference type="NCBI Taxonomy" id="5763"/>
    <lineage>
        <taxon>Eukaryota</taxon>
        <taxon>Discoba</taxon>
        <taxon>Heterolobosea</taxon>
        <taxon>Tetramitia</taxon>
        <taxon>Eutetramitia</taxon>
        <taxon>Vahlkampfiidae</taxon>
        <taxon>Naegleria</taxon>
    </lineage>
</organism>
<feature type="compositionally biased region" description="Polar residues" evidence="1">
    <location>
        <begin position="216"/>
        <end position="229"/>
    </location>
</feature>
<feature type="region of interest" description="Disordered" evidence="1">
    <location>
        <begin position="726"/>
        <end position="756"/>
    </location>
</feature>
<dbReference type="AlphaFoldDB" id="A0A6A5BMH2"/>
<proteinExistence type="predicted"/>
<feature type="compositionally biased region" description="Polar residues" evidence="1">
    <location>
        <begin position="268"/>
        <end position="278"/>
    </location>
</feature>
<dbReference type="EMBL" id="VFQX01000044">
    <property type="protein sequence ID" value="KAF0975511.1"/>
    <property type="molecule type" value="Genomic_DNA"/>
</dbReference>
<feature type="compositionally biased region" description="Low complexity" evidence="1">
    <location>
        <begin position="186"/>
        <end position="197"/>
    </location>
</feature>
<keyword evidence="3" id="KW-1185">Reference proteome</keyword>
<feature type="compositionally biased region" description="Low complexity" evidence="1">
    <location>
        <begin position="235"/>
        <end position="248"/>
    </location>
</feature>
<evidence type="ECO:0000256" key="1">
    <source>
        <dbReference type="SAM" id="MobiDB-lite"/>
    </source>
</evidence>